<proteinExistence type="predicted"/>
<comment type="caution">
    <text evidence="3">The sequence shown here is derived from an EMBL/GenBank/DDBJ whole genome shotgun (WGS) entry which is preliminary data.</text>
</comment>
<dbReference type="Proteomes" id="UP000199134">
    <property type="component" value="Unassembled WGS sequence"/>
</dbReference>
<dbReference type="InterPro" id="IPR029058">
    <property type="entry name" value="AB_hydrolase_fold"/>
</dbReference>
<dbReference type="InterPro" id="IPR050583">
    <property type="entry name" value="Mycobacterial_A85_antigen"/>
</dbReference>
<dbReference type="InterPro" id="IPR013783">
    <property type="entry name" value="Ig-like_fold"/>
</dbReference>
<protein>
    <submittedName>
        <fullName evidence="3">Enterochelin esterase</fullName>
    </submittedName>
</protein>
<name>A0A1H0KMP1_9BACT</name>
<dbReference type="PANTHER" id="PTHR48098">
    <property type="entry name" value="ENTEROCHELIN ESTERASE-RELATED"/>
    <property type="match status" value="1"/>
</dbReference>
<dbReference type="EMBL" id="FNIW01000027">
    <property type="protein sequence ID" value="SDO57073.1"/>
    <property type="molecule type" value="Genomic_DNA"/>
</dbReference>
<reference evidence="4" key="1">
    <citation type="submission" date="2016-10" db="EMBL/GenBank/DDBJ databases">
        <authorList>
            <person name="de Groot N.N."/>
        </authorList>
    </citation>
    <scope>NUCLEOTIDE SEQUENCE [LARGE SCALE GENOMIC DNA]</scope>
    <source>
        <strain evidence="4">BP1-145</strain>
    </source>
</reference>
<dbReference type="RefSeq" id="WP_091855005.1">
    <property type="nucleotide sequence ID" value="NZ_FNIW01000027.1"/>
</dbReference>
<dbReference type="InterPro" id="IPR014756">
    <property type="entry name" value="Ig_E-set"/>
</dbReference>
<dbReference type="GO" id="GO:0016747">
    <property type="term" value="F:acyltransferase activity, transferring groups other than amino-acyl groups"/>
    <property type="evidence" value="ECO:0007669"/>
    <property type="project" value="TreeGrafter"/>
</dbReference>
<accession>A0A1H0KMP1</accession>
<feature type="signal peptide" evidence="2">
    <location>
        <begin position="1"/>
        <end position="19"/>
    </location>
</feature>
<dbReference type="CDD" id="cd02858">
    <property type="entry name" value="E_set_Esterase_N"/>
    <property type="match status" value="1"/>
</dbReference>
<dbReference type="SUPFAM" id="SSF53474">
    <property type="entry name" value="alpha/beta-Hydrolases"/>
    <property type="match status" value="1"/>
</dbReference>
<dbReference type="Gene3D" id="2.60.40.10">
    <property type="entry name" value="Immunoglobulins"/>
    <property type="match status" value="1"/>
</dbReference>
<dbReference type="OrthoDB" id="9803578at2"/>
<dbReference type="Gene3D" id="3.40.50.1820">
    <property type="entry name" value="alpha/beta hydrolase"/>
    <property type="match status" value="1"/>
</dbReference>
<sequence>MKQFFLLAAVALTSMTASAQFGAQRGNPVVPSVKAEVEDFKPAISNQENKQFPAVNSKRQVRAQIMAPNAKFVGLDIAGKIYEMTKDENGLWTGTSEPQDEGFHYYQLNIDGASVPDPASLYYYGASRWGSGIEVPSADQDFWQVKNVPQGSVSEVFYWSTYTEKMRRCHVYLPAEYYTNPTKKFPVLYLQHGMGENEYGWAEQGHTAQILDNLIAEGKAVPCIIVMDNGLNARRPGEQGGFGGPRPQRPQGAAAPQGQRRQGAPGQAGPRRGGFGGFGGFSEGFKNVLFNDIIPMVEKNYRVIADPQHRAYAGLSMGGMQAREITLANPEKFAYVGSFSSGAWSVDQVKNSEGFAKNVKLLFMSGGGKENMGCEEAAKKIHDELGMNAVGYESPGTAHEWHTWRRSLYQFAQLIFK</sequence>
<evidence type="ECO:0000313" key="3">
    <source>
        <dbReference type="EMBL" id="SDO57073.1"/>
    </source>
</evidence>
<dbReference type="Pfam" id="PF00756">
    <property type="entry name" value="Esterase"/>
    <property type="match status" value="2"/>
</dbReference>
<evidence type="ECO:0000256" key="2">
    <source>
        <dbReference type="SAM" id="SignalP"/>
    </source>
</evidence>
<evidence type="ECO:0000313" key="4">
    <source>
        <dbReference type="Proteomes" id="UP000199134"/>
    </source>
</evidence>
<keyword evidence="2" id="KW-0732">Signal</keyword>
<organism evidence="3 4">
    <name type="scientific">Prevotella communis</name>
    <dbReference type="NCBI Taxonomy" id="2913614"/>
    <lineage>
        <taxon>Bacteria</taxon>
        <taxon>Pseudomonadati</taxon>
        <taxon>Bacteroidota</taxon>
        <taxon>Bacteroidia</taxon>
        <taxon>Bacteroidales</taxon>
        <taxon>Prevotellaceae</taxon>
        <taxon>Prevotella</taxon>
    </lineage>
</organism>
<gene>
    <name evidence="3" type="ORF">SAMN04487900_12714</name>
</gene>
<feature type="chain" id="PRO_5011467216" evidence="2">
    <location>
        <begin position="20"/>
        <end position="417"/>
    </location>
</feature>
<feature type="region of interest" description="Disordered" evidence="1">
    <location>
        <begin position="235"/>
        <end position="275"/>
    </location>
</feature>
<dbReference type="InterPro" id="IPR000801">
    <property type="entry name" value="Esterase-like"/>
</dbReference>
<evidence type="ECO:0000256" key="1">
    <source>
        <dbReference type="SAM" id="MobiDB-lite"/>
    </source>
</evidence>
<feature type="compositionally biased region" description="Low complexity" evidence="1">
    <location>
        <begin position="245"/>
        <end position="270"/>
    </location>
</feature>
<dbReference type="PANTHER" id="PTHR48098:SF1">
    <property type="entry name" value="DIACYLGLYCEROL ACYLTRANSFERASE_MYCOLYLTRANSFERASE AG85A"/>
    <property type="match status" value="1"/>
</dbReference>
<dbReference type="SUPFAM" id="SSF81296">
    <property type="entry name" value="E set domains"/>
    <property type="match status" value="1"/>
</dbReference>
<dbReference type="AlphaFoldDB" id="A0A1H0KMP1"/>